<organism evidence="1 2">
    <name type="scientific">Spodoptera exigua</name>
    <name type="common">Beet armyworm</name>
    <name type="synonym">Noctua fulgens</name>
    <dbReference type="NCBI Taxonomy" id="7107"/>
    <lineage>
        <taxon>Eukaryota</taxon>
        <taxon>Metazoa</taxon>
        <taxon>Ecdysozoa</taxon>
        <taxon>Arthropoda</taxon>
        <taxon>Hexapoda</taxon>
        <taxon>Insecta</taxon>
        <taxon>Pterygota</taxon>
        <taxon>Neoptera</taxon>
        <taxon>Endopterygota</taxon>
        <taxon>Lepidoptera</taxon>
        <taxon>Glossata</taxon>
        <taxon>Ditrysia</taxon>
        <taxon>Noctuoidea</taxon>
        <taxon>Noctuidae</taxon>
        <taxon>Amphipyrinae</taxon>
        <taxon>Spodoptera</taxon>
    </lineage>
</organism>
<accession>A0A835GIM9</accession>
<name>A0A835GIM9_SPOEX</name>
<keyword evidence="2" id="KW-1185">Reference proteome</keyword>
<dbReference type="Proteomes" id="UP000648187">
    <property type="component" value="Unassembled WGS sequence"/>
</dbReference>
<comment type="caution">
    <text evidence="1">The sequence shown here is derived from an EMBL/GenBank/DDBJ whole genome shotgun (WGS) entry which is preliminary data.</text>
</comment>
<dbReference type="EMBL" id="JACKWZ010000054">
    <property type="protein sequence ID" value="KAF9418544.1"/>
    <property type="molecule type" value="Genomic_DNA"/>
</dbReference>
<evidence type="ECO:0000313" key="2">
    <source>
        <dbReference type="Proteomes" id="UP000648187"/>
    </source>
</evidence>
<evidence type="ECO:0000313" key="1">
    <source>
        <dbReference type="EMBL" id="KAF9418544.1"/>
    </source>
</evidence>
<protein>
    <submittedName>
        <fullName evidence="1">Uncharacterized protein</fullName>
    </submittedName>
</protein>
<reference evidence="1" key="1">
    <citation type="submission" date="2020-08" db="EMBL/GenBank/DDBJ databases">
        <title>Spodoptera exigua strain:BAW_Kor-Di-RS1 Genome sequencing and assembly.</title>
        <authorList>
            <person name="Kim J."/>
            <person name="Nam H.Y."/>
            <person name="Kwon M."/>
            <person name="Choi J.H."/>
            <person name="Cho S.R."/>
            <person name="Kim G.-H."/>
        </authorList>
    </citation>
    <scope>NUCLEOTIDE SEQUENCE</scope>
    <source>
        <strain evidence="1">BAW_Kor-Di-RS1</strain>
        <tissue evidence="1">Whole-body</tissue>
    </source>
</reference>
<sequence>MFNFIWQPHTLIPASWFIFIFHTGNSTHKESDINLNSLQNTRTLPYIPCGNRRRDTLRLSRKLRTAHALSVMSGTILRQRAPENAGDRDARIDRHFVPVITKVYLLHKYIPVNMMRFLPKSGSQSASMCTPRSMNELKSRTMIWRISSGSRGIVSRRDRFHEIFPPKSDSCQIPQKRYRRQRTYTPGREVTQAMAGIIKEARH</sequence>
<proteinExistence type="predicted"/>
<dbReference type="AlphaFoldDB" id="A0A835GIM9"/>
<gene>
    <name evidence="1" type="ORF">HW555_004693</name>
</gene>